<organism evidence="2 3">
    <name type="scientific">Streptococcus salivarius</name>
    <dbReference type="NCBI Taxonomy" id="1304"/>
    <lineage>
        <taxon>Bacteria</taxon>
        <taxon>Bacillati</taxon>
        <taxon>Bacillota</taxon>
        <taxon>Bacilli</taxon>
        <taxon>Lactobacillales</taxon>
        <taxon>Streptococcaceae</taxon>
        <taxon>Streptococcus</taxon>
    </lineage>
</organism>
<dbReference type="Pfam" id="PF00535">
    <property type="entry name" value="Glycos_transf_2"/>
    <property type="match status" value="1"/>
</dbReference>
<evidence type="ECO:0000313" key="3">
    <source>
        <dbReference type="Proteomes" id="UP000439678"/>
    </source>
</evidence>
<evidence type="ECO:0000313" key="2">
    <source>
        <dbReference type="EMBL" id="MTR28517.1"/>
    </source>
</evidence>
<accession>A0A6A8UFV9</accession>
<dbReference type="Gene3D" id="3.90.550.10">
    <property type="entry name" value="Spore Coat Polysaccharide Biosynthesis Protein SpsA, Chain A"/>
    <property type="match status" value="1"/>
</dbReference>
<dbReference type="InterPro" id="IPR001173">
    <property type="entry name" value="Glyco_trans_2-like"/>
</dbReference>
<evidence type="ECO:0000259" key="1">
    <source>
        <dbReference type="Pfam" id="PF00535"/>
    </source>
</evidence>
<sequence length="423" mass="50162">MRDKDFITFFIENFNLKDLDITERNLLEIWNENKQEIILKSIRIKINSVTLVKNQEAHISQSIESSKIIADKIFIFDTGSTDGTVKVIEKEQKVDKRIFLNYISWTENFAEARNKADDLVPEGWVFLIDSDEKLVSELPADFLKISLAFIEFLYPKYDLAIGFKQTGGESLVTNWVDRLYKKSNTLNFFGHVHEELRSTNQLKKIRTQFTLENYGRTDEQKEKFDKARRYYNLLLRNIKEEPDNIKWVALLPFEEAIKKKQWYLERLEFFAKKILYKSESLPCAEMYETSFFQETVLVDYIRLLLLLGQLEVAEELIYLSRKRFPTNTSLLFLYYYIKNNAIVMNATKLVSDLKNDIRELKNDNKFQQKWKHYASIFGFEELLVKLLLKSEKYNVAISLLDSLDLNNNEKTLISEEKRYFSDK</sequence>
<gene>
    <name evidence="2" type="ORF">GMC65_09205</name>
</gene>
<comment type="caution">
    <text evidence="2">The sequence shown here is derived from an EMBL/GenBank/DDBJ whole genome shotgun (WGS) entry which is preliminary data.</text>
</comment>
<name>A0A6A8UFV9_STRSL</name>
<dbReference type="PANTHER" id="PTHR43630:SF2">
    <property type="entry name" value="GLYCOSYLTRANSFERASE"/>
    <property type="match status" value="1"/>
</dbReference>
<protein>
    <submittedName>
        <fullName evidence="2">Glycosyltransferase</fullName>
    </submittedName>
</protein>
<proteinExistence type="predicted"/>
<dbReference type="GO" id="GO:0016740">
    <property type="term" value="F:transferase activity"/>
    <property type="evidence" value="ECO:0007669"/>
    <property type="project" value="UniProtKB-KW"/>
</dbReference>
<feature type="domain" description="Glycosyltransferase 2-like" evidence="1">
    <location>
        <begin position="52"/>
        <end position="132"/>
    </location>
</feature>
<dbReference type="InterPro" id="IPR029044">
    <property type="entry name" value="Nucleotide-diphossugar_trans"/>
</dbReference>
<reference evidence="2 3" key="1">
    <citation type="journal article" date="2019" name="Nat. Med.">
        <title>A library of human gut bacterial isolates paired with longitudinal multiomics data enables mechanistic microbiome research.</title>
        <authorList>
            <person name="Poyet M."/>
            <person name="Groussin M."/>
            <person name="Gibbons S.M."/>
            <person name="Avila-Pacheco J."/>
            <person name="Jiang X."/>
            <person name="Kearney S.M."/>
            <person name="Perrotta A.R."/>
            <person name="Berdy B."/>
            <person name="Zhao S."/>
            <person name="Lieberman T.D."/>
            <person name="Swanson P.K."/>
            <person name="Smith M."/>
            <person name="Roesemann S."/>
            <person name="Alexander J.E."/>
            <person name="Rich S.A."/>
            <person name="Livny J."/>
            <person name="Vlamakis H."/>
            <person name="Clish C."/>
            <person name="Bullock K."/>
            <person name="Deik A."/>
            <person name="Scott J."/>
            <person name="Pierce K.A."/>
            <person name="Xavier R.J."/>
            <person name="Alm E.J."/>
        </authorList>
    </citation>
    <scope>NUCLEOTIDE SEQUENCE [LARGE SCALE GENOMIC DNA]</scope>
    <source>
        <strain evidence="2 3">BIOML-A4</strain>
    </source>
</reference>
<dbReference type="PANTHER" id="PTHR43630">
    <property type="entry name" value="POLY-BETA-1,6-N-ACETYL-D-GLUCOSAMINE SYNTHASE"/>
    <property type="match status" value="1"/>
</dbReference>
<dbReference type="SUPFAM" id="SSF53448">
    <property type="entry name" value="Nucleotide-diphospho-sugar transferases"/>
    <property type="match status" value="1"/>
</dbReference>
<dbReference type="Proteomes" id="UP000439678">
    <property type="component" value="Unassembled WGS sequence"/>
</dbReference>
<dbReference type="EMBL" id="WMYO01000009">
    <property type="protein sequence ID" value="MTR28517.1"/>
    <property type="molecule type" value="Genomic_DNA"/>
</dbReference>
<dbReference type="AlphaFoldDB" id="A0A6A8UFV9"/>
<keyword evidence="2" id="KW-0808">Transferase</keyword>
<dbReference type="RefSeq" id="WP_155124510.1">
    <property type="nucleotide sequence ID" value="NZ_JAPVYN010000007.1"/>
</dbReference>